<gene>
    <name evidence="2" type="ORF">METESE_03650</name>
</gene>
<keyword evidence="3" id="KW-1185">Reference proteome</keyword>
<dbReference type="EMBL" id="AP027081">
    <property type="protein sequence ID" value="BDU75407.1"/>
    <property type="molecule type" value="Genomic_DNA"/>
</dbReference>
<accession>A0AA48GWK3</accession>
<dbReference type="KEGG" id="msea:METESE_03650"/>
<organism evidence="2 3">
    <name type="scientific">Mesoterricola sediminis</name>
    <dbReference type="NCBI Taxonomy" id="2927980"/>
    <lineage>
        <taxon>Bacteria</taxon>
        <taxon>Pseudomonadati</taxon>
        <taxon>Acidobacteriota</taxon>
        <taxon>Holophagae</taxon>
        <taxon>Holophagales</taxon>
        <taxon>Holophagaceae</taxon>
        <taxon>Mesoterricola</taxon>
    </lineage>
</organism>
<proteinExistence type="predicted"/>
<dbReference type="Proteomes" id="UP001228113">
    <property type="component" value="Chromosome"/>
</dbReference>
<sequence>MSSPCPSCGGVRLHTVAEQYAAQVRDPQADPVQRAALAPPLRRSVFHGTACITLFFLAALSPGFVPPARALPMMGFFLAAGSATFLTWIRARRKDRQAMAAYQKRRICADCGREA</sequence>
<keyword evidence="1" id="KW-1133">Transmembrane helix</keyword>
<reference evidence="2" key="1">
    <citation type="journal article" date="2023" name="Int. J. Syst. Evol. Microbiol.">
        <title>Mesoterricola silvestris gen. nov., sp. nov., Mesoterricola sediminis sp. nov., Geothrix oryzae sp. nov., Geothrix edaphica sp. nov., Geothrix rubra sp. nov., and Geothrix limicola sp. nov., six novel members of Acidobacteriota isolated from soils.</title>
        <authorList>
            <person name="Itoh H."/>
            <person name="Sugisawa Y."/>
            <person name="Mise K."/>
            <person name="Xu Z."/>
            <person name="Kuniyasu M."/>
            <person name="Ushijima N."/>
            <person name="Kawano K."/>
            <person name="Kobayashi E."/>
            <person name="Shiratori Y."/>
            <person name="Masuda Y."/>
            <person name="Senoo K."/>
        </authorList>
    </citation>
    <scope>NUCLEOTIDE SEQUENCE</scope>
    <source>
        <strain evidence="2">W786</strain>
    </source>
</reference>
<keyword evidence="1" id="KW-0472">Membrane</keyword>
<evidence type="ECO:0000313" key="2">
    <source>
        <dbReference type="EMBL" id="BDU75407.1"/>
    </source>
</evidence>
<keyword evidence="1" id="KW-0812">Transmembrane</keyword>
<feature type="transmembrane region" description="Helical" evidence="1">
    <location>
        <begin position="70"/>
        <end position="89"/>
    </location>
</feature>
<name>A0AA48GWK3_9BACT</name>
<dbReference type="AlphaFoldDB" id="A0AA48GWK3"/>
<protein>
    <submittedName>
        <fullName evidence="2">Uncharacterized protein</fullName>
    </submittedName>
</protein>
<evidence type="ECO:0000313" key="3">
    <source>
        <dbReference type="Proteomes" id="UP001228113"/>
    </source>
</evidence>
<evidence type="ECO:0000256" key="1">
    <source>
        <dbReference type="SAM" id="Phobius"/>
    </source>
</evidence>
<feature type="transmembrane region" description="Helical" evidence="1">
    <location>
        <begin position="44"/>
        <end position="64"/>
    </location>
</feature>
<dbReference type="RefSeq" id="WP_243330831.1">
    <property type="nucleotide sequence ID" value="NZ_AP027081.1"/>
</dbReference>